<evidence type="ECO:0000313" key="5">
    <source>
        <dbReference type="Proteomes" id="UP000430670"/>
    </source>
</evidence>
<dbReference type="PANTHER" id="PTHR35333">
    <property type="entry name" value="BETA-LACTAMASE"/>
    <property type="match status" value="1"/>
</dbReference>
<dbReference type="Gene3D" id="3.40.710.10">
    <property type="entry name" value="DD-peptidase/beta-lactamase superfamily"/>
    <property type="match status" value="1"/>
</dbReference>
<feature type="domain" description="Copper amine oxidase-like N-terminal" evidence="2">
    <location>
        <begin position="40"/>
        <end position="139"/>
    </location>
</feature>
<dbReference type="SUPFAM" id="SSF56601">
    <property type="entry name" value="beta-lactamase/transpeptidase-like"/>
    <property type="match status" value="1"/>
</dbReference>
<evidence type="ECO:0000256" key="1">
    <source>
        <dbReference type="SAM" id="SignalP"/>
    </source>
</evidence>
<evidence type="ECO:0000259" key="3">
    <source>
        <dbReference type="Pfam" id="PF13354"/>
    </source>
</evidence>
<dbReference type="GO" id="GO:0030655">
    <property type="term" value="P:beta-lactam antibiotic catabolic process"/>
    <property type="evidence" value="ECO:0007669"/>
    <property type="project" value="InterPro"/>
</dbReference>
<keyword evidence="5" id="KW-1185">Reference proteome</keyword>
<dbReference type="Pfam" id="PF07833">
    <property type="entry name" value="Cu_amine_oxidN1"/>
    <property type="match status" value="1"/>
</dbReference>
<name>A0A6I3SMB6_HELMO</name>
<dbReference type="Pfam" id="PF13354">
    <property type="entry name" value="Beta-lactamase2"/>
    <property type="match status" value="1"/>
</dbReference>
<dbReference type="PANTHER" id="PTHR35333:SF3">
    <property type="entry name" value="BETA-LACTAMASE-TYPE TRANSPEPTIDASE FOLD CONTAINING PROTEIN"/>
    <property type="match status" value="1"/>
</dbReference>
<dbReference type="Gene3D" id="3.30.457.10">
    <property type="entry name" value="Copper amine oxidase-like, N-terminal domain"/>
    <property type="match status" value="1"/>
</dbReference>
<evidence type="ECO:0000259" key="2">
    <source>
        <dbReference type="Pfam" id="PF07833"/>
    </source>
</evidence>
<dbReference type="OrthoDB" id="9775096at2"/>
<dbReference type="InterPro" id="IPR012854">
    <property type="entry name" value="Cu_amine_oxidase-like_N"/>
</dbReference>
<reference evidence="4 5" key="1">
    <citation type="submission" date="2019-11" db="EMBL/GenBank/DDBJ databases">
        <title>Whole-genome sequence of a the green, strictly anaerobic photosynthetic bacterium Heliobacillus mobilis DSM 6151.</title>
        <authorList>
            <person name="Kyndt J.A."/>
            <person name="Meyer T.E."/>
        </authorList>
    </citation>
    <scope>NUCLEOTIDE SEQUENCE [LARGE SCALE GENOMIC DNA]</scope>
    <source>
        <strain evidence="4 5">DSM 6151</strain>
    </source>
</reference>
<evidence type="ECO:0000313" key="4">
    <source>
        <dbReference type="EMBL" id="MTV50110.1"/>
    </source>
</evidence>
<keyword evidence="1" id="KW-0732">Signal</keyword>
<dbReference type="InterPro" id="IPR045155">
    <property type="entry name" value="Beta-lactam_cat"/>
</dbReference>
<dbReference type="InterPro" id="IPR000871">
    <property type="entry name" value="Beta-lactam_class-A"/>
</dbReference>
<dbReference type="SUPFAM" id="SSF55383">
    <property type="entry name" value="Copper amine oxidase, domain N"/>
    <property type="match status" value="1"/>
</dbReference>
<organism evidence="4 5">
    <name type="scientific">Heliobacterium mobile</name>
    <name type="common">Heliobacillus mobilis</name>
    <dbReference type="NCBI Taxonomy" id="28064"/>
    <lineage>
        <taxon>Bacteria</taxon>
        <taxon>Bacillati</taxon>
        <taxon>Bacillota</taxon>
        <taxon>Clostridia</taxon>
        <taxon>Eubacteriales</taxon>
        <taxon>Heliobacteriaceae</taxon>
        <taxon>Heliobacterium</taxon>
    </lineage>
</organism>
<comment type="caution">
    <text evidence="4">The sequence shown here is derived from an EMBL/GenBank/DDBJ whole genome shotgun (WGS) entry which is preliminary data.</text>
</comment>
<feature type="signal peptide" evidence="1">
    <location>
        <begin position="1"/>
        <end position="31"/>
    </location>
</feature>
<dbReference type="InterPro" id="IPR036582">
    <property type="entry name" value="Mao_N_sf"/>
</dbReference>
<feature type="domain" description="Beta-lactamase class A catalytic" evidence="3">
    <location>
        <begin position="186"/>
        <end position="388"/>
    </location>
</feature>
<dbReference type="InterPro" id="IPR012338">
    <property type="entry name" value="Beta-lactam/transpept-like"/>
</dbReference>
<gene>
    <name evidence="4" type="ORF">GJ688_14125</name>
</gene>
<proteinExistence type="predicted"/>
<feature type="chain" id="PRO_5026043948" evidence="1">
    <location>
        <begin position="32"/>
        <end position="416"/>
    </location>
</feature>
<dbReference type="EMBL" id="WNKU01000019">
    <property type="protein sequence ID" value="MTV50110.1"/>
    <property type="molecule type" value="Genomic_DNA"/>
</dbReference>
<accession>A0A6I3SMB6</accession>
<dbReference type="Proteomes" id="UP000430670">
    <property type="component" value="Unassembled WGS sequence"/>
</dbReference>
<protein>
    <submittedName>
        <fullName evidence="4">Uncharacterized protein</fullName>
    </submittedName>
</protein>
<dbReference type="AlphaFoldDB" id="A0A6I3SMB6"/>
<dbReference type="GO" id="GO:0008800">
    <property type="term" value="F:beta-lactamase activity"/>
    <property type="evidence" value="ECO:0007669"/>
    <property type="project" value="InterPro"/>
</dbReference>
<sequence length="416" mass="45676">MMQIKSTRLYPWILFAAFSLGGLAMAQPALANYPDISLSINGHFIQSTPAPKVIGGYIAVPARGLTESLGGKVYWNGATQTMTVVRGGANGTVEIGNPWAVVNGKTIKLAFAPFLSGDRLYLPLNFLGKAFNASLNWDAVDHIASVNTPDQKFQWGTGMRAVSIPDYQVLKQRVQGYLDERPGQVSVYVQDLTTGASFDIGGDQIYMTASTHKLPTVLYLYTLAAQGKVDLNSTLTYTSDYYRQGTGIMQGEPFGKEYKLRELARLAIVYSDNAAWAMLLDYLGDDNLGQFEQSIGGTVTYYDDNSNPLTTPRDMGKYLAYLSVFRDNQPALGNEIFNALENTVYNDRIPSELPAGTVVAHKIGSLNDKFHDVGIVFAPNRPYIISIYSKDGWEAASVQTLADLSRIVYDYQVSLP</sequence>
<dbReference type="GO" id="GO:0046677">
    <property type="term" value="P:response to antibiotic"/>
    <property type="evidence" value="ECO:0007669"/>
    <property type="project" value="InterPro"/>
</dbReference>